<name>A0ABT2QN08_9STAP</name>
<dbReference type="Pfam" id="PF00534">
    <property type="entry name" value="Glycos_transf_1"/>
    <property type="match status" value="1"/>
</dbReference>
<reference evidence="2 3" key="1">
    <citation type="journal article" date="2023" name="Int. J. Syst. Evol. Microbiol.">
        <title>Streptococcus sciuri sp. nov., Staphylococcus marylandisciuri sp. nov. and Staphylococcus americanisciuri sp. nov., isolated from faeces of eastern grey squirrel (Sciurus carolinensis).</title>
        <authorList>
            <person name="Volokhov D.V."/>
            <person name="Zagorodnyaya T.A."/>
            <person name="Furtak V.A."/>
            <person name="Nattanmai G."/>
            <person name="Randall L."/>
            <person name="Jose S."/>
            <person name="Gao Y."/>
            <person name="Eisenberg T."/>
            <person name="Delmonte P."/>
            <person name="Blom J."/>
            <person name="Mitchell K.K."/>
        </authorList>
    </citation>
    <scope>NUCLEOTIDE SEQUENCE [LARGE SCALE GENOMIC DNA]</scope>
    <source>
        <strain evidence="2 3">SQ8-PEA</strain>
    </source>
</reference>
<evidence type="ECO:0000313" key="3">
    <source>
        <dbReference type="Proteomes" id="UP001209553"/>
    </source>
</evidence>
<keyword evidence="3" id="KW-1185">Reference proteome</keyword>
<dbReference type="RefSeq" id="WP_262853871.1">
    <property type="nucleotide sequence ID" value="NZ_JAOPKZ010000002.1"/>
</dbReference>
<evidence type="ECO:0000259" key="1">
    <source>
        <dbReference type="Pfam" id="PF00534"/>
    </source>
</evidence>
<dbReference type="SUPFAM" id="SSF53756">
    <property type="entry name" value="UDP-Glycosyltransferase/glycogen phosphorylase"/>
    <property type="match status" value="1"/>
</dbReference>
<organism evidence="2 3">
    <name type="scientific">Staphylococcus marylandisciuri</name>
    <dbReference type="NCBI Taxonomy" id="2981529"/>
    <lineage>
        <taxon>Bacteria</taxon>
        <taxon>Bacillati</taxon>
        <taxon>Bacillota</taxon>
        <taxon>Bacilli</taxon>
        <taxon>Bacillales</taxon>
        <taxon>Staphylococcaceae</taxon>
        <taxon>Staphylococcus</taxon>
    </lineage>
</organism>
<dbReference type="GO" id="GO:0016757">
    <property type="term" value="F:glycosyltransferase activity"/>
    <property type="evidence" value="ECO:0007669"/>
    <property type="project" value="UniProtKB-KW"/>
</dbReference>
<dbReference type="InterPro" id="IPR001296">
    <property type="entry name" value="Glyco_trans_1"/>
</dbReference>
<keyword evidence="2" id="KW-0808">Transferase</keyword>
<dbReference type="PANTHER" id="PTHR12526">
    <property type="entry name" value="GLYCOSYLTRANSFERASE"/>
    <property type="match status" value="1"/>
</dbReference>
<protein>
    <submittedName>
        <fullName evidence="2">Glycosyltransferase</fullName>
        <ecNumber evidence="2">2.4.-.-</ecNumber>
    </submittedName>
</protein>
<dbReference type="EC" id="2.4.-.-" evidence="2"/>
<keyword evidence="2" id="KW-0328">Glycosyltransferase</keyword>
<dbReference type="Proteomes" id="UP001209553">
    <property type="component" value="Unassembled WGS sequence"/>
</dbReference>
<dbReference type="Gene3D" id="3.40.50.2000">
    <property type="entry name" value="Glycogen Phosphorylase B"/>
    <property type="match status" value="3"/>
</dbReference>
<comment type="caution">
    <text evidence="2">The sequence shown here is derived from an EMBL/GenBank/DDBJ whole genome shotgun (WGS) entry which is preliminary data.</text>
</comment>
<sequence length="499" mass="58288">MIYSITTSLPEKHGGRTQALLRRNLLLNEQLKKKVAILTTNYNANYHRIYEEYLNEGKITEQINIDNMYDWLSGYKLIKSPAKRANKEISVKTTPVEMKGYTHKINSKTHVVRYYNNGDYVLYRKYYAHSQVVKFEDYMSPIHKKRIERYHYNRYGQLHKQTVYSPVSWGRLCEKFYDTEGKLYCKKYYSREDKELTLIELFRGGDVYQTFNTENELIAFYFDHLLKKNAIVFNDARALDIPLLSKKVNTKNILFFHNSHQAVNKDYKSYEYSLTHPAQVSRYIVLTEAQKQDIIKSYDIVPSQIQVIPHYFNKLSLNNEEEDERHSFVYIGRFNAQKQLTHLLNAYQLFLEKGHNVKLKLYGPSEPKELKKVQETLNQFNISEMVEIHDYIDEPAPIFKKAKASLLTSKFEGFGLSIGESISNGCPVIAYNVNYGPSEMISDGENGLLVEPDNIQCFAEKMERLINKPLKHVSLSPHLAKEAAITNFKSLLKTVRKAR</sequence>
<dbReference type="PANTHER" id="PTHR12526:SF630">
    <property type="entry name" value="GLYCOSYLTRANSFERASE"/>
    <property type="match status" value="1"/>
</dbReference>
<evidence type="ECO:0000313" key="2">
    <source>
        <dbReference type="EMBL" id="MCU5745346.1"/>
    </source>
</evidence>
<gene>
    <name evidence="2" type="ORF">N9R04_01255</name>
</gene>
<accession>A0ABT2QN08</accession>
<feature type="domain" description="Glycosyl transferase family 1" evidence="1">
    <location>
        <begin position="320"/>
        <end position="472"/>
    </location>
</feature>
<proteinExistence type="predicted"/>
<dbReference type="EMBL" id="JAOPKZ010000002">
    <property type="protein sequence ID" value="MCU5745346.1"/>
    <property type="molecule type" value="Genomic_DNA"/>
</dbReference>